<keyword evidence="4" id="KW-1134">Transmembrane beta strand</keyword>
<keyword evidence="11" id="KW-0472">Membrane</keyword>
<keyword evidence="5" id="KW-0762">Sugar transport</keyword>
<gene>
    <name evidence="18" type="ORF">NS355_06965</name>
</gene>
<keyword evidence="9" id="KW-0406">Ion transport</keyword>
<evidence type="ECO:0000256" key="14">
    <source>
        <dbReference type="ARBA" id="ARBA00023288"/>
    </source>
</evidence>
<keyword evidence="3" id="KW-0813">Transport</keyword>
<comment type="caution">
    <text evidence="18">The sequence shown here is derived from an EMBL/GenBank/DDBJ whole genome shotgun (WGS) entry which is preliminary data.</text>
</comment>
<evidence type="ECO:0000256" key="12">
    <source>
        <dbReference type="ARBA" id="ARBA00023139"/>
    </source>
</evidence>
<dbReference type="RefSeq" id="WP_058745045.1">
    <property type="nucleotide sequence ID" value="NZ_LDTF01000028.1"/>
</dbReference>
<evidence type="ECO:0000256" key="5">
    <source>
        <dbReference type="ARBA" id="ARBA00022597"/>
    </source>
</evidence>
<evidence type="ECO:0000256" key="15">
    <source>
        <dbReference type="SAM" id="SignalP"/>
    </source>
</evidence>
<dbReference type="PANTHER" id="PTHR33619">
    <property type="entry name" value="POLYSACCHARIDE EXPORT PROTEIN GFCE-RELATED"/>
    <property type="match status" value="1"/>
</dbReference>
<dbReference type="GO" id="GO:0009279">
    <property type="term" value="C:cell outer membrane"/>
    <property type="evidence" value="ECO:0007669"/>
    <property type="project" value="UniProtKB-SubCell"/>
</dbReference>
<proteinExistence type="inferred from homology"/>
<dbReference type="GO" id="GO:0046930">
    <property type="term" value="C:pore complex"/>
    <property type="evidence" value="ECO:0007669"/>
    <property type="project" value="UniProtKB-KW"/>
</dbReference>
<feature type="domain" description="Polysaccharide export protein N-terminal" evidence="16">
    <location>
        <begin position="40"/>
        <end position="112"/>
    </location>
</feature>
<evidence type="ECO:0000256" key="10">
    <source>
        <dbReference type="ARBA" id="ARBA00023114"/>
    </source>
</evidence>
<dbReference type="Pfam" id="PF22461">
    <property type="entry name" value="SLBB_2"/>
    <property type="match status" value="1"/>
</dbReference>
<keyword evidence="10" id="KW-0626">Porin</keyword>
<comment type="subcellular location">
    <subcellularLocation>
        <location evidence="1">Cell outer membrane</location>
        <topology evidence="1">Multi-pass membrane protein</topology>
    </subcellularLocation>
</comment>
<keyword evidence="8" id="KW-0625">Polysaccharide transport</keyword>
<name>A0A147IUT9_9SPHN</name>
<dbReference type="Gene3D" id="3.10.560.10">
    <property type="entry name" value="Outer membrane lipoprotein wza domain like"/>
    <property type="match status" value="1"/>
</dbReference>
<evidence type="ECO:0000313" key="18">
    <source>
        <dbReference type="EMBL" id="KTT99336.1"/>
    </source>
</evidence>
<dbReference type="InterPro" id="IPR054765">
    <property type="entry name" value="SLBB_dom"/>
</dbReference>
<evidence type="ECO:0000259" key="17">
    <source>
        <dbReference type="Pfam" id="PF22461"/>
    </source>
</evidence>
<keyword evidence="12" id="KW-0564">Palmitate</keyword>
<organism evidence="18 19">
    <name type="scientific">Sphingomonas yabuuchiae</name>
    <dbReference type="NCBI Taxonomy" id="172044"/>
    <lineage>
        <taxon>Bacteria</taxon>
        <taxon>Pseudomonadati</taxon>
        <taxon>Pseudomonadota</taxon>
        <taxon>Alphaproteobacteria</taxon>
        <taxon>Sphingomonadales</taxon>
        <taxon>Sphingomonadaceae</taxon>
        <taxon>Sphingomonas</taxon>
    </lineage>
</organism>
<reference evidence="18 19" key="1">
    <citation type="journal article" date="2016" name="Front. Microbiol.">
        <title>Genomic Resource of Rice Seed Associated Bacteria.</title>
        <authorList>
            <person name="Midha S."/>
            <person name="Bansal K."/>
            <person name="Sharma S."/>
            <person name="Kumar N."/>
            <person name="Patil P.P."/>
            <person name="Chaudhry V."/>
            <person name="Patil P.B."/>
        </authorList>
    </citation>
    <scope>NUCLEOTIDE SEQUENCE [LARGE SCALE GENOMIC DNA]</scope>
    <source>
        <strain evidence="18 19">NS355</strain>
    </source>
</reference>
<feature type="chain" id="PRO_5007549032" evidence="15">
    <location>
        <begin position="22"/>
        <end position="191"/>
    </location>
</feature>
<feature type="domain" description="SLBB" evidence="17">
    <location>
        <begin position="118"/>
        <end position="165"/>
    </location>
</feature>
<keyword evidence="6" id="KW-0812">Transmembrane</keyword>
<dbReference type="Proteomes" id="UP000073923">
    <property type="component" value="Unassembled WGS sequence"/>
</dbReference>
<dbReference type="AlphaFoldDB" id="A0A147IUT9"/>
<dbReference type="OrthoDB" id="197007at2"/>
<protein>
    <submittedName>
        <fullName evidence="18">Polysaccharide biosynthesis protein</fullName>
    </submittedName>
</protein>
<evidence type="ECO:0000256" key="11">
    <source>
        <dbReference type="ARBA" id="ARBA00023136"/>
    </source>
</evidence>
<evidence type="ECO:0000256" key="9">
    <source>
        <dbReference type="ARBA" id="ARBA00023065"/>
    </source>
</evidence>
<keyword evidence="13" id="KW-0998">Cell outer membrane</keyword>
<keyword evidence="14" id="KW-0449">Lipoprotein</keyword>
<dbReference type="PATRIC" id="fig|172044.3.peg.1139"/>
<dbReference type="GO" id="GO:0015288">
    <property type="term" value="F:porin activity"/>
    <property type="evidence" value="ECO:0007669"/>
    <property type="project" value="UniProtKB-KW"/>
</dbReference>
<keyword evidence="7 15" id="KW-0732">Signal</keyword>
<evidence type="ECO:0000256" key="6">
    <source>
        <dbReference type="ARBA" id="ARBA00022692"/>
    </source>
</evidence>
<comment type="similarity">
    <text evidence="2">Belongs to the BexD/CtrA/VexA family.</text>
</comment>
<evidence type="ECO:0000256" key="13">
    <source>
        <dbReference type="ARBA" id="ARBA00023237"/>
    </source>
</evidence>
<sequence>MSVLRFITSLLLLLLAACSTAGGHAISTGERYVAPGGKVDNYTLGVGDKVRLIVYNEASLSGEFEVNSAGALALPLIGDVAAQGKDIDSLSKSIHDKLANGYLRDPRVSVEVLTYRPFFILGEVQTPGQYPYVVGLTALNAVASAKGFTPRADKKAIFIRRSGSSEEELYRLTPDLRIWPGDTLRVGERLF</sequence>
<evidence type="ECO:0000313" key="19">
    <source>
        <dbReference type="Proteomes" id="UP000073923"/>
    </source>
</evidence>
<evidence type="ECO:0000256" key="2">
    <source>
        <dbReference type="ARBA" id="ARBA00009450"/>
    </source>
</evidence>
<dbReference type="Pfam" id="PF02563">
    <property type="entry name" value="Poly_export"/>
    <property type="match status" value="1"/>
</dbReference>
<dbReference type="InterPro" id="IPR049712">
    <property type="entry name" value="Poly_export"/>
</dbReference>
<dbReference type="Gene3D" id="3.30.1950.10">
    <property type="entry name" value="wza like domain"/>
    <property type="match status" value="1"/>
</dbReference>
<evidence type="ECO:0000259" key="16">
    <source>
        <dbReference type="Pfam" id="PF02563"/>
    </source>
</evidence>
<evidence type="ECO:0000256" key="1">
    <source>
        <dbReference type="ARBA" id="ARBA00004571"/>
    </source>
</evidence>
<dbReference type="InterPro" id="IPR003715">
    <property type="entry name" value="Poly_export_N"/>
</dbReference>
<accession>A0A147IUT9</accession>
<dbReference type="GO" id="GO:0015159">
    <property type="term" value="F:polysaccharide transmembrane transporter activity"/>
    <property type="evidence" value="ECO:0007669"/>
    <property type="project" value="InterPro"/>
</dbReference>
<dbReference type="PANTHER" id="PTHR33619:SF3">
    <property type="entry name" value="POLYSACCHARIDE EXPORT PROTEIN GFCE-RELATED"/>
    <property type="match status" value="1"/>
</dbReference>
<dbReference type="GO" id="GO:0006811">
    <property type="term" value="P:monoatomic ion transport"/>
    <property type="evidence" value="ECO:0007669"/>
    <property type="project" value="UniProtKB-KW"/>
</dbReference>
<evidence type="ECO:0000256" key="3">
    <source>
        <dbReference type="ARBA" id="ARBA00022448"/>
    </source>
</evidence>
<evidence type="ECO:0000256" key="4">
    <source>
        <dbReference type="ARBA" id="ARBA00022452"/>
    </source>
</evidence>
<dbReference type="EMBL" id="LDTF01000028">
    <property type="protein sequence ID" value="KTT99336.1"/>
    <property type="molecule type" value="Genomic_DNA"/>
</dbReference>
<evidence type="ECO:0000256" key="8">
    <source>
        <dbReference type="ARBA" id="ARBA00023047"/>
    </source>
</evidence>
<evidence type="ECO:0000256" key="7">
    <source>
        <dbReference type="ARBA" id="ARBA00022729"/>
    </source>
</evidence>
<feature type="signal peptide" evidence="15">
    <location>
        <begin position="1"/>
        <end position="21"/>
    </location>
</feature>
<dbReference type="PROSITE" id="PS51257">
    <property type="entry name" value="PROKAR_LIPOPROTEIN"/>
    <property type="match status" value="1"/>
</dbReference>